<evidence type="ECO:0000313" key="1">
    <source>
        <dbReference type="EMBL" id="SUA36465.1"/>
    </source>
</evidence>
<gene>
    <name evidence="1" type="ORF">NCTC12229_00881</name>
</gene>
<organism evidence="1 2">
    <name type="scientific">Neisseria zoodegmatis</name>
    <dbReference type="NCBI Taxonomy" id="326523"/>
    <lineage>
        <taxon>Bacteria</taxon>
        <taxon>Pseudomonadati</taxon>
        <taxon>Pseudomonadota</taxon>
        <taxon>Betaproteobacteria</taxon>
        <taxon>Neisseriales</taxon>
        <taxon>Neisseriaceae</taxon>
        <taxon>Neisseria</taxon>
    </lineage>
</organism>
<dbReference type="EMBL" id="UGRS01000001">
    <property type="protein sequence ID" value="SUA36465.1"/>
    <property type="molecule type" value="Genomic_DNA"/>
</dbReference>
<dbReference type="RefSeq" id="WP_115133686.1">
    <property type="nucleotide sequence ID" value="NZ_UGRS01000001.1"/>
</dbReference>
<dbReference type="Proteomes" id="UP000254055">
    <property type="component" value="Unassembled WGS sequence"/>
</dbReference>
<dbReference type="OrthoDB" id="9861680at2"/>
<dbReference type="AlphaFoldDB" id="A0A378WIA6"/>
<name>A0A378WIA6_9NEIS</name>
<protein>
    <submittedName>
        <fullName evidence="1">Uncharacterized protein</fullName>
    </submittedName>
</protein>
<proteinExistence type="predicted"/>
<reference evidence="1 2" key="1">
    <citation type="submission" date="2018-06" db="EMBL/GenBank/DDBJ databases">
        <authorList>
            <consortium name="Pathogen Informatics"/>
            <person name="Doyle S."/>
        </authorList>
    </citation>
    <scope>NUCLEOTIDE SEQUENCE [LARGE SCALE GENOMIC DNA]</scope>
    <source>
        <strain evidence="1 2">NCTC12229</strain>
    </source>
</reference>
<accession>A0A378WIA6</accession>
<sequence>MAYQMTVDNIHLFTTNPLSDFSRIADAIGKESACKLFNAFQEQGDIIKPINFDMPYAKNYAYNAMFENQYNKIKDVIGEEATNKLAQAEFVQYTRTIRIIDHPVQGQKMLADWYEENGIEPVVSEDHFSTPRATRFQPHSW</sequence>
<evidence type="ECO:0000313" key="2">
    <source>
        <dbReference type="Proteomes" id="UP000254055"/>
    </source>
</evidence>